<dbReference type="InterPro" id="IPR037185">
    <property type="entry name" value="EmrE-like"/>
</dbReference>
<keyword evidence="3" id="KW-1003">Cell membrane</keyword>
<feature type="transmembrane region" description="Helical" evidence="8">
    <location>
        <begin position="84"/>
        <end position="103"/>
    </location>
</feature>
<keyword evidence="4 7" id="KW-0812">Transmembrane</keyword>
<dbReference type="GO" id="GO:0022857">
    <property type="term" value="F:transmembrane transporter activity"/>
    <property type="evidence" value="ECO:0007669"/>
    <property type="project" value="InterPro"/>
</dbReference>
<dbReference type="InterPro" id="IPR045324">
    <property type="entry name" value="Small_multidrug_res"/>
</dbReference>
<evidence type="ECO:0000256" key="7">
    <source>
        <dbReference type="RuleBase" id="RU003942"/>
    </source>
</evidence>
<keyword evidence="2" id="KW-0813">Transport</keyword>
<comment type="subcellular location">
    <subcellularLocation>
        <location evidence="1 7">Cell membrane</location>
        <topology evidence="1 7">Multi-pass membrane protein</topology>
    </subcellularLocation>
</comment>
<evidence type="ECO:0000256" key="8">
    <source>
        <dbReference type="SAM" id="Phobius"/>
    </source>
</evidence>
<evidence type="ECO:0000256" key="2">
    <source>
        <dbReference type="ARBA" id="ARBA00022448"/>
    </source>
</evidence>
<feature type="transmembrane region" description="Helical" evidence="8">
    <location>
        <begin position="31"/>
        <end position="50"/>
    </location>
</feature>
<keyword evidence="5 8" id="KW-1133">Transmembrane helix</keyword>
<gene>
    <name evidence="9" type="ORF">L0C25_06315</name>
</gene>
<sequence length="104" mass="10651">MSWIVLVVSGMFETVWATALAESKGFSRPVASIVFAVALAVSMGGLAYSLKSLPVGTAYAVWVGIGAVGTAIYGMVALDEPATIARLLCLVLIVGGVVGLKVLH</sequence>
<dbReference type="AlphaFoldDB" id="A0AA46TJZ7"/>
<protein>
    <submittedName>
        <fullName evidence="9">SMR family transporter</fullName>
    </submittedName>
</protein>
<keyword evidence="6 8" id="KW-0472">Membrane</keyword>
<dbReference type="InterPro" id="IPR000390">
    <property type="entry name" value="Small_drug/metabolite_transptr"/>
</dbReference>
<evidence type="ECO:0000313" key="10">
    <source>
        <dbReference type="Proteomes" id="UP001164390"/>
    </source>
</evidence>
<dbReference type="Gene3D" id="1.10.3730.20">
    <property type="match status" value="1"/>
</dbReference>
<dbReference type="PANTHER" id="PTHR30561:SF0">
    <property type="entry name" value="GUANIDINIUM EXPORTER"/>
    <property type="match status" value="1"/>
</dbReference>
<dbReference type="PANTHER" id="PTHR30561">
    <property type="entry name" value="SMR FAMILY PROTON-DEPENDENT DRUG EFFLUX TRANSPORTER SUGE"/>
    <property type="match status" value="1"/>
</dbReference>
<evidence type="ECO:0000256" key="5">
    <source>
        <dbReference type="ARBA" id="ARBA00022989"/>
    </source>
</evidence>
<evidence type="ECO:0000313" key="9">
    <source>
        <dbReference type="EMBL" id="UYM06681.1"/>
    </source>
</evidence>
<dbReference type="RefSeq" id="WP_271635592.1">
    <property type="nucleotide sequence ID" value="NZ_CP094970.1"/>
</dbReference>
<dbReference type="FunFam" id="1.10.3730.20:FF:000001">
    <property type="entry name" value="Quaternary ammonium compound resistance transporter SugE"/>
    <property type="match status" value="1"/>
</dbReference>
<dbReference type="Pfam" id="PF00893">
    <property type="entry name" value="Multi_Drug_Res"/>
    <property type="match status" value="1"/>
</dbReference>
<reference evidence="9" key="1">
    <citation type="submission" date="2022-01" db="EMBL/GenBank/DDBJ databases">
        <title>Nocardioidaceae gen. sp. A5X3R13.</title>
        <authorList>
            <person name="Lopez Marin M.A."/>
            <person name="Uhlik O."/>
        </authorList>
    </citation>
    <scope>NUCLEOTIDE SEQUENCE</scope>
    <source>
        <strain evidence="9">A5X3R13</strain>
    </source>
</reference>
<proteinExistence type="inferred from homology"/>
<evidence type="ECO:0000256" key="6">
    <source>
        <dbReference type="ARBA" id="ARBA00023136"/>
    </source>
</evidence>
<dbReference type="EMBL" id="CP094970">
    <property type="protein sequence ID" value="UYM06681.1"/>
    <property type="molecule type" value="Genomic_DNA"/>
</dbReference>
<dbReference type="GO" id="GO:0005886">
    <property type="term" value="C:plasma membrane"/>
    <property type="evidence" value="ECO:0007669"/>
    <property type="project" value="UniProtKB-SubCell"/>
</dbReference>
<dbReference type="KEGG" id="sgrg:L0C25_06315"/>
<accession>A0AA46TJZ7</accession>
<evidence type="ECO:0000256" key="3">
    <source>
        <dbReference type="ARBA" id="ARBA00022475"/>
    </source>
</evidence>
<organism evidence="9 10">
    <name type="scientific">Solicola gregarius</name>
    <dbReference type="NCBI Taxonomy" id="2908642"/>
    <lineage>
        <taxon>Bacteria</taxon>
        <taxon>Bacillati</taxon>
        <taxon>Actinomycetota</taxon>
        <taxon>Actinomycetes</taxon>
        <taxon>Propionibacteriales</taxon>
        <taxon>Nocardioidaceae</taxon>
        <taxon>Solicola</taxon>
    </lineage>
</organism>
<dbReference type="SUPFAM" id="SSF103481">
    <property type="entry name" value="Multidrug resistance efflux transporter EmrE"/>
    <property type="match status" value="1"/>
</dbReference>
<comment type="similarity">
    <text evidence="7">Belongs to the drug/metabolite transporter (DMT) superfamily. Small multidrug resistance (SMR) (TC 2.A.7.1) family.</text>
</comment>
<keyword evidence="10" id="KW-1185">Reference proteome</keyword>
<feature type="transmembrane region" description="Helical" evidence="8">
    <location>
        <begin position="57"/>
        <end position="78"/>
    </location>
</feature>
<name>A0AA46TJZ7_9ACTN</name>
<evidence type="ECO:0000256" key="4">
    <source>
        <dbReference type="ARBA" id="ARBA00022692"/>
    </source>
</evidence>
<evidence type="ECO:0000256" key="1">
    <source>
        <dbReference type="ARBA" id="ARBA00004651"/>
    </source>
</evidence>
<dbReference type="Proteomes" id="UP001164390">
    <property type="component" value="Chromosome"/>
</dbReference>